<organism evidence="12 13">
    <name type="scientific">Hydrogenibacillus schlegelii</name>
    <name type="common">Bacillus schlegelii</name>
    <dbReference type="NCBI Taxonomy" id="1484"/>
    <lineage>
        <taxon>Bacteria</taxon>
        <taxon>Bacillati</taxon>
        <taxon>Bacillota</taxon>
        <taxon>Bacilli</taxon>
        <taxon>Bacillales</taxon>
        <taxon>Bacillales Family X. Incertae Sedis</taxon>
        <taxon>Hydrogenibacillus</taxon>
    </lineage>
</organism>
<keyword evidence="4" id="KW-0548">Nucleotidyltransferase</keyword>
<comment type="similarity">
    <text evidence="1">Belongs to the sigma-54 factor family.</text>
</comment>
<evidence type="ECO:0000313" key="13">
    <source>
        <dbReference type="Proteomes" id="UP000748108"/>
    </source>
</evidence>
<dbReference type="PANTHER" id="PTHR32248">
    <property type="entry name" value="RNA POLYMERASE SIGMA-54 FACTOR"/>
    <property type="match status" value="1"/>
</dbReference>
<feature type="region of interest" description="Disordered" evidence="9">
    <location>
        <begin position="432"/>
        <end position="466"/>
    </location>
</feature>
<dbReference type="PIRSF" id="PIRSF000774">
    <property type="entry name" value="RpoN"/>
    <property type="match status" value="1"/>
</dbReference>
<dbReference type="PROSITE" id="PS00718">
    <property type="entry name" value="SIGMA54_2"/>
    <property type="match status" value="1"/>
</dbReference>
<evidence type="ECO:0000256" key="3">
    <source>
        <dbReference type="ARBA" id="ARBA00022679"/>
    </source>
</evidence>
<evidence type="ECO:0000256" key="8">
    <source>
        <dbReference type="ARBA" id="ARBA00023163"/>
    </source>
</evidence>
<dbReference type="Gene3D" id="1.10.10.60">
    <property type="entry name" value="Homeodomain-like"/>
    <property type="match status" value="1"/>
</dbReference>
<feature type="domain" description="RNA polymerase sigma factor 54 core-binding" evidence="11">
    <location>
        <begin position="88"/>
        <end position="270"/>
    </location>
</feature>
<dbReference type="Pfam" id="PF00309">
    <property type="entry name" value="Sigma54_AID"/>
    <property type="match status" value="1"/>
</dbReference>
<evidence type="ECO:0000256" key="9">
    <source>
        <dbReference type="SAM" id="MobiDB-lite"/>
    </source>
</evidence>
<keyword evidence="3" id="KW-0808">Transferase</keyword>
<evidence type="ECO:0000256" key="7">
    <source>
        <dbReference type="ARBA" id="ARBA00023125"/>
    </source>
</evidence>
<keyword evidence="7" id="KW-0238">DNA-binding</keyword>
<evidence type="ECO:0000259" key="11">
    <source>
        <dbReference type="Pfam" id="PF04963"/>
    </source>
</evidence>
<name>A0A947CW50_HYDSH</name>
<reference evidence="12" key="1">
    <citation type="journal article" date="2021" name="Microbiology">
        <title>Metagenomic Analysis of the Microbial Community in the Underground Coal Fire Area (Kemerovo Region, Russia) Revealed Predominance of Thermophilic Members of the Phyla Deinococcus-thermus, Aquificae, and Firmicutes.</title>
        <authorList>
            <person name="Kadnikov V."/>
            <person name="Mardanov A.V."/>
            <person name="Beletsky A.V."/>
            <person name="Karnachuk O.V."/>
            <person name="Ravin N.V."/>
        </authorList>
    </citation>
    <scope>NUCLEOTIDE SEQUENCE</scope>
    <source>
        <strain evidence="12">RBS10-49</strain>
    </source>
</reference>
<dbReference type="EMBL" id="JAHHQF010000042">
    <property type="protein sequence ID" value="MBT9281698.1"/>
    <property type="molecule type" value="Genomic_DNA"/>
</dbReference>
<dbReference type="GO" id="GO:0003677">
    <property type="term" value="F:DNA binding"/>
    <property type="evidence" value="ECO:0007669"/>
    <property type="project" value="UniProtKB-KW"/>
</dbReference>
<dbReference type="GO" id="GO:0016987">
    <property type="term" value="F:sigma factor activity"/>
    <property type="evidence" value="ECO:0007669"/>
    <property type="project" value="UniProtKB-KW"/>
</dbReference>
<proteinExistence type="inferred from homology"/>
<keyword evidence="2" id="KW-0240">DNA-directed RNA polymerase</keyword>
<dbReference type="InterPro" id="IPR000394">
    <property type="entry name" value="RNA_pol_sigma_54"/>
</dbReference>
<evidence type="ECO:0000256" key="1">
    <source>
        <dbReference type="ARBA" id="ARBA00008798"/>
    </source>
</evidence>
<evidence type="ECO:0000259" key="10">
    <source>
        <dbReference type="Pfam" id="PF04552"/>
    </source>
</evidence>
<dbReference type="Pfam" id="PF04963">
    <property type="entry name" value="Sigma54_CBD"/>
    <property type="match status" value="1"/>
</dbReference>
<evidence type="ECO:0000256" key="5">
    <source>
        <dbReference type="ARBA" id="ARBA00023015"/>
    </source>
</evidence>
<sequence>MIHRPEVGIEQKLKTELYITPDLQQSLDILTLGVTDLASYVNNVALDNPAIRVDPPTWQVSASFARRPHKKNRQPLDEKTPDPVMALKAPEPTLADRLKATLPTYQLDTELLKGTHLIIDALDERGYLGMPLEEISQRFNYPMDRLKKALEVVQSLDPPGIGARDLRECLHLQHRRLGEPLPVLSAIIEEHLLDVAKGQFKKIASRLRVSLEAVLEAVSLLKTFHPKPGKLYSTDSEPTVYIIPDAAVQNNTGTLEVRIYDDVLPRLTLEPDILQMLRHEKLDTQTKAYLTRQVARANKLIEQLNARKTTLARVLHAVAHYQKGFFFYGFDHLKPLTMQTVAETVGLSVSTVSRAVRDKYIQTPWGVIEFKRLFPSAISGTEAQGEATSETVIRKIKAYIEAEDKTQPLSDEEIAAALNREGIYISRRTVAKYRSPSGIPSSQQRKHDKKALENPFRKEIEPVYRH</sequence>
<dbReference type="Gene3D" id="1.10.10.1330">
    <property type="entry name" value="RNA polymerase sigma-54 factor, core-binding domain"/>
    <property type="match status" value="1"/>
</dbReference>
<gene>
    <name evidence="12" type="primary">rpoN</name>
    <name evidence="12" type="ORF">KM312_03375</name>
</gene>
<dbReference type="PROSITE" id="PS50044">
    <property type="entry name" value="SIGMA54_3"/>
    <property type="match status" value="1"/>
</dbReference>
<dbReference type="InterPro" id="IPR007046">
    <property type="entry name" value="RNA_pol_sigma_54_core-bd"/>
</dbReference>
<dbReference type="Pfam" id="PF04552">
    <property type="entry name" value="Sigma54_DBD"/>
    <property type="match status" value="1"/>
</dbReference>
<dbReference type="PANTHER" id="PTHR32248:SF4">
    <property type="entry name" value="RNA POLYMERASE SIGMA-54 FACTOR"/>
    <property type="match status" value="1"/>
</dbReference>
<evidence type="ECO:0000313" key="12">
    <source>
        <dbReference type="EMBL" id="MBT9281698.1"/>
    </source>
</evidence>
<feature type="compositionally biased region" description="Basic and acidic residues" evidence="9">
    <location>
        <begin position="450"/>
        <end position="466"/>
    </location>
</feature>
<keyword evidence="8" id="KW-0804">Transcription</keyword>
<dbReference type="NCBIfam" id="TIGR02395">
    <property type="entry name" value="rpoN_sigma"/>
    <property type="match status" value="1"/>
</dbReference>
<accession>A0A947CW50</accession>
<dbReference type="Proteomes" id="UP000748108">
    <property type="component" value="Unassembled WGS sequence"/>
</dbReference>
<evidence type="ECO:0000256" key="2">
    <source>
        <dbReference type="ARBA" id="ARBA00022478"/>
    </source>
</evidence>
<feature type="domain" description="RNA polymerase sigma factor 54 DNA-binding" evidence="10">
    <location>
        <begin position="288"/>
        <end position="446"/>
    </location>
</feature>
<keyword evidence="6" id="KW-0731">Sigma factor</keyword>
<dbReference type="GO" id="GO:0006352">
    <property type="term" value="P:DNA-templated transcription initiation"/>
    <property type="evidence" value="ECO:0007669"/>
    <property type="project" value="InterPro"/>
</dbReference>
<keyword evidence="5" id="KW-0805">Transcription regulation</keyword>
<dbReference type="GO" id="GO:0016779">
    <property type="term" value="F:nucleotidyltransferase activity"/>
    <property type="evidence" value="ECO:0007669"/>
    <property type="project" value="UniProtKB-KW"/>
</dbReference>
<comment type="caution">
    <text evidence="12">The sequence shown here is derived from an EMBL/GenBank/DDBJ whole genome shotgun (WGS) entry which is preliminary data.</text>
</comment>
<dbReference type="InterPro" id="IPR007634">
    <property type="entry name" value="RNA_pol_sigma_54_DNA-bd"/>
</dbReference>
<dbReference type="InterPro" id="IPR038709">
    <property type="entry name" value="RpoN_core-bd_sf"/>
</dbReference>
<protein>
    <submittedName>
        <fullName evidence="12">RNA polymerase factor sigma-54</fullName>
    </submittedName>
</protein>
<evidence type="ECO:0000256" key="4">
    <source>
        <dbReference type="ARBA" id="ARBA00022695"/>
    </source>
</evidence>
<dbReference type="PROSITE" id="PS00717">
    <property type="entry name" value="SIGMA54_1"/>
    <property type="match status" value="1"/>
</dbReference>
<dbReference type="GO" id="GO:0000428">
    <property type="term" value="C:DNA-directed RNA polymerase complex"/>
    <property type="evidence" value="ECO:0007669"/>
    <property type="project" value="UniProtKB-KW"/>
</dbReference>
<dbReference type="AlphaFoldDB" id="A0A947CW50"/>
<dbReference type="GO" id="GO:0001216">
    <property type="term" value="F:DNA-binding transcription activator activity"/>
    <property type="evidence" value="ECO:0007669"/>
    <property type="project" value="InterPro"/>
</dbReference>
<dbReference type="PRINTS" id="PR00045">
    <property type="entry name" value="SIGMA54FCT"/>
</dbReference>
<evidence type="ECO:0000256" key="6">
    <source>
        <dbReference type="ARBA" id="ARBA00023082"/>
    </source>
</evidence>